<dbReference type="InterPro" id="IPR008984">
    <property type="entry name" value="SMAD_FHA_dom_sf"/>
</dbReference>
<dbReference type="Proteomes" id="UP001321014">
    <property type="component" value="Unassembled WGS sequence"/>
</dbReference>
<dbReference type="CDD" id="cd00060">
    <property type="entry name" value="FHA"/>
    <property type="match status" value="1"/>
</dbReference>
<evidence type="ECO:0000256" key="1">
    <source>
        <dbReference type="SAM" id="MobiDB-lite"/>
    </source>
</evidence>
<feature type="compositionally biased region" description="Pro residues" evidence="1">
    <location>
        <begin position="218"/>
        <end position="236"/>
    </location>
</feature>
<dbReference type="Pfam" id="PF00498">
    <property type="entry name" value="FHA"/>
    <property type="match status" value="1"/>
</dbReference>
<feature type="domain" description="FHA" evidence="2">
    <location>
        <begin position="26"/>
        <end position="76"/>
    </location>
</feature>
<dbReference type="InterPro" id="IPR017735">
    <property type="entry name" value="T6SS_FHA"/>
</dbReference>
<reference evidence="3 4" key="1">
    <citation type="submission" date="2022-10" db="EMBL/GenBank/DDBJ databases">
        <title>Ruegeria sp. nov., isolated from ocean surface water.</title>
        <authorList>
            <person name="He W."/>
            <person name="Wang L."/>
            <person name="Zhang D.-F."/>
        </authorList>
    </citation>
    <scope>NUCLEOTIDE SEQUENCE [LARGE SCALE GENOMIC DNA]</scope>
    <source>
        <strain evidence="3 4">WL0004</strain>
    </source>
</reference>
<name>A0ABT2WVX3_9RHOB</name>
<feature type="compositionally biased region" description="Basic and acidic residues" evidence="1">
    <location>
        <begin position="172"/>
        <end position="184"/>
    </location>
</feature>
<keyword evidence="4" id="KW-1185">Reference proteome</keyword>
<dbReference type="RefSeq" id="WP_263389932.1">
    <property type="nucleotide sequence ID" value="NZ_JAOVQN010000027.1"/>
</dbReference>
<dbReference type="EMBL" id="JAOVQN010000027">
    <property type="protein sequence ID" value="MCU9840045.1"/>
    <property type="molecule type" value="Genomic_DNA"/>
</dbReference>
<dbReference type="Pfam" id="PF20232">
    <property type="entry name" value="T6SS_FHA_C"/>
    <property type="match status" value="1"/>
</dbReference>
<dbReference type="InterPro" id="IPR000253">
    <property type="entry name" value="FHA_dom"/>
</dbReference>
<dbReference type="Gene3D" id="2.60.200.20">
    <property type="match status" value="1"/>
</dbReference>
<comment type="caution">
    <text evidence="3">The sequence shown here is derived from an EMBL/GenBank/DDBJ whole genome shotgun (WGS) entry which is preliminary data.</text>
</comment>
<evidence type="ECO:0000313" key="4">
    <source>
        <dbReference type="Proteomes" id="UP001321014"/>
    </source>
</evidence>
<feature type="compositionally biased region" description="Basic and acidic residues" evidence="1">
    <location>
        <begin position="143"/>
        <end position="156"/>
    </location>
</feature>
<sequence>MMLRLVLENAPRPQDFTEIPYSGGQVIIGRSDEADWRLEDPDMFVSRRHAILSEENGTVMVTDASSGGLYIDNSANPLGAGNSVPLDQGMRLRLGDFVFRVETSMAGSPAAEPTLSDSPFDFGPAEKAQEPAARPDSLPDPFGIRREDRVSVRRETPAAPRPFAQEDPFGLDMRKAREAPKPDDLLSGPSPMRGGYFDTPAPAPDPVDQTMTSEPVQPMLPPEPVQSMPSPEPIFPAPKSEPSRPQANAEDADMIRTALYRGLGLDPDRFPVGDLAAEVEEVGSRLRELVDGLMLLLRTRAQEKQKVRVAQTLISNADVNPLKFLASTDEAIAALIHPRGAGYLPPDRAVAEAYSDLVDHQLRTWTALQTSLRRMIDRFDPEEIEKDLDETGLLEKLIAGGRSAKMWQLYQDRYREIARSAEEQFLGEIGQDFRDAYENQRRN</sequence>
<dbReference type="SMART" id="SM00240">
    <property type="entry name" value="FHA"/>
    <property type="match status" value="1"/>
</dbReference>
<evidence type="ECO:0000313" key="3">
    <source>
        <dbReference type="EMBL" id="MCU9840045.1"/>
    </source>
</evidence>
<dbReference type="NCBIfam" id="TIGR03354">
    <property type="entry name" value="VI_FHA"/>
    <property type="match status" value="1"/>
</dbReference>
<proteinExistence type="predicted"/>
<organism evidence="3 4">
    <name type="scientific">Ruegeria marisflavi</name>
    <dbReference type="NCBI Taxonomy" id="2984152"/>
    <lineage>
        <taxon>Bacteria</taxon>
        <taxon>Pseudomonadati</taxon>
        <taxon>Pseudomonadota</taxon>
        <taxon>Alphaproteobacteria</taxon>
        <taxon>Rhodobacterales</taxon>
        <taxon>Roseobacteraceae</taxon>
        <taxon>Ruegeria</taxon>
    </lineage>
</organism>
<feature type="region of interest" description="Disordered" evidence="1">
    <location>
        <begin position="106"/>
        <end position="248"/>
    </location>
</feature>
<gene>
    <name evidence="3" type="primary">tagH</name>
    <name evidence="3" type="ORF">OEZ49_19950</name>
</gene>
<protein>
    <submittedName>
        <fullName evidence="3">Type VI secretion system-associated FHA domain protein TagH</fullName>
    </submittedName>
</protein>
<accession>A0ABT2WVX3</accession>
<evidence type="ECO:0000259" key="2">
    <source>
        <dbReference type="PROSITE" id="PS50006"/>
    </source>
</evidence>
<dbReference type="InterPro" id="IPR046883">
    <property type="entry name" value="T6SS_FHA_C"/>
</dbReference>
<dbReference type="PROSITE" id="PS50006">
    <property type="entry name" value="FHA_DOMAIN"/>
    <property type="match status" value="1"/>
</dbReference>
<dbReference type="SUPFAM" id="SSF49879">
    <property type="entry name" value="SMAD/FHA domain"/>
    <property type="match status" value="1"/>
</dbReference>